<sequence>MRNKERIDTFTWEFAEIWKRSFPDLRFGQLCMNFFGWLQSKKEKDPFFPEEPDMIEYFREYANESSLWYRKN</sequence>
<evidence type="ECO:0000313" key="2">
    <source>
        <dbReference type="Proteomes" id="UP000284220"/>
    </source>
</evidence>
<protein>
    <submittedName>
        <fullName evidence="1">Uncharacterized protein</fullName>
    </submittedName>
</protein>
<reference evidence="1 2" key="1">
    <citation type="submission" date="2018-08" db="EMBL/GenBank/DDBJ databases">
        <title>A genome reference for cultivated species of the human gut microbiota.</title>
        <authorList>
            <person name="Zou Y."/>
            <person name="Xue W."/>
            <person name="Luo G."/>
        </authorList>
    </citation>
    <scope>NUCLEOTIDE SEQUENCE [LARGE SCALE GENOMIC DNA]</scope>
    <source>
        <strain evidence="1 2">AM22-9LB</strain>
    </source>
</reference>
<proteinExistence type="predicted"/>
<evidence type="ECO:0000313" key="1">
    <source>
        <dbReference type="EMBL" id="RHG20151.1"/>
    </source>
</evidence>
<organism evidence="1 2">
    <name type="scientific">Blautia obeum</name>
    <dbReference type="NCBI Taxonomy" id="40520"/>
    <lineage>
        <taxon>Bacteria</taxon>
        <taxon>Bacillati</taxon>
        <taxon>Bacillota</taxon>
        <taxon>Clostridia</taxon>
        <taxon>Lachnospirales</taxon>
        <taxon>Lachnospiraceae</taxon>
        <taxon>Blautia</taxon>
    </lineage>
</organism>
<accession>A0A414SKQ0</accession>
<comment type="caution">
    <text evidence="1">The sequence shown here is derived from an EMBL/GenBank/DDBJ whole genome shotgun (WGS) entry which is preliminary data.</text>
</comment>
<gene>
    <name evidence="1" type="ORF">DW272_02795</name>
</gene>
<dbReference type="Proteomes" id="UP000284220">
    <property type="component" value="Unassembled WGS sequence"/>
</dbReference>
<dbReference type="RefSeq" id="WP_118197474.1">
    <property type="nucleotide sequence ID" value="NZ_QRHZ01000001.1"/>
</dbReference>
<name>A0A414SKQ0_9FIRM</name>
<dbReference type="EMBL" id="QRHZ01000001">
    <property type="protein sequence ID" value="RHG20151.1"/>
    <property type="molecule type" value="Genomic_DNA"/>
</dbReference>
<dbReference type="AlphaFoldDB" id="A0A414SKQ0"/>